<evidence type="ECO:0000313" key="1">
    <source>
        <dbReference type="EMBL" id="KAG8062312.1"/>
    </source>
</evidence>
<name>A0A8J5V6I3_ZIZPA</name>
<dbReference type="EMBL" id="JAAALK010000286">
    <property type="protein sequence ID" value="KAG8062312.1"/>
    <property type="molecule type" value="Genomic_DNA"/>
</dbReference>
<dbReference type="AlphaFoldDB" id="A0A8J5V6I3"/>
<dbReference type="Proteomes" id="UP000729402">
    <property type="component" value="Unassembled WGS sequence"/>
</dbReference>
<reference evidence="1" key="1">
    <citation type="journal article" date="2021" name="bioRxiv">
        <title>Whole Genome Assembly and Annotation of Northern Wild Rice, Zizania palustris L., Supports a Whole Genome Duplication in the Zizania Genus.</title>
        <authorList>
            <person name="Haas M."/>
            <person name="Kono T."/>
            <person name="Macchietto M."/>
            <person name="Millas R."/>
            <person name="McGilp L."/>
            <person name="Shao M."/>
            <person name="Duquette J."/>
            <person name="Hirsch C.N."/>
            <person name="Kimball J."/>
        </authorList>
    </citation>
    <scope>NUCLEOTIDE SEQUENCE</scope>
    <source>
        <tissue evidence="1">Fresh leaf tissue</tissue>
    </source>
</reference>
<accession>A0A8J5V6I3</accession>
<evidence type="ECO:0000313" key="2">
    <source>
        <dbReference type="Proteomes" id="UP000729402"/>
    </source>
</evidence>
<sequence>MHDSGGDETERRSDEPRRGRNAAAACSCACDRAALVCSSRLGFCGGLDGRGLNEGETRLARGGGGAGRVGRRRRTRGRVRRFSARLLSGSRPLGLFGGVWRPARARVWNVGASPSRLDGYWFGEGGREMGIALPLPGAS</sequence>
<keyword evidence="2" id="KW-1185">Reference proteome</keyword>
<protein>
    <submittedName>
        <fullName evidence="1">Uncharacterized protein</fullName>
    </submittedName>
</protein>
<gene>
    <name evidence="1" type="ORF">GUJ93_ZPchr0003g17562</name>
</gene>
<organism evidence="1 2">
    <name type="scientific">Zizania palustris</name>
    <name type="common">Northern wild rice</name>
    <dbReference type="NCBI Taxonomy" id="103762"/>
    <lineage>
        <taxon>Eukaryota</taxon>
        <taxon>Viridiplantae</taxon>
        <taxon>Streptophyta</taxon>
        <taxon>Embryophyta</taxon>
        <taxon>Tracheophyta</taxon>
        <taxon>Spermatophyta</taxon>
        <taxon>Magnoliopsida</taxon>
        <taxon>Liliopsida</taxon>
        <taxon>Poales</taxon>
        <taxon>Poaceae</taxon>
        <taxon>BOP clade</taxon>
        <taxon>Oryzoideae</taxon>
        <taxon>Oryzeae</taxon>
        <taxon>Zizaniinae</taxon>
        <taxon>Zizania</taxon>
    </lineage>
</organism>
<proteinExistence type="predicted"/>
<comment type="caution">
    <text evidence="1">The sequence shown here is derived from an EMBL/GenBank/DDBJ whole genome shotgun (WGS) entry which is preliminary data.</text>
</comment>
<reference evidence="1" key="2">
    <citation type="submission" date="2021-02" db="EMBL/GenBank/DDBJ databases">
        <authorList>
            <person name="Kimball J.A."/>
            <person name="Haas M.W."/>
            <person name="Macchietto M."/>
            <person name="Kono T."/>
            <person name="Duquette J."/>
            <person name="Shao M."/>
        </authorList>
    </citation>
    <scope>NUCLEOTIDE SEQUENCE</scope>
    <source>
        <tissue evidence="1">Fresh leaf tissue</tissue>
    </source>
</reference>